<organism evidence="2 3">
    <name type="scientific">Paramagnetospirillum magneticum (strain ATCC 700264 / AMB-1)</name>
    <name type="common">Magnetospirillum magneticum</name>
    <dbReference type="NCBI Taxonomy" id="342108"/>
    <lineage>
        <taxon>Bacteria</taxon>
        <taxon>Pseudomonadati</taxon>
        <taxon>Pseudomonadota</taxon>
        <taxon>Alphaproteobacteria</taxon>
        <taxon>Rhodospirillales</taxon>
        <taxon>Magnetospirillaceae</taxon>
        <taxon>Paramagnetospirillum</taxon>
    </lineage>
</organism>
<gene>
    <name evidence="2" type="ordered locus">amb1086</name>
</gene>
<proteinExistence type="predicted"/>
<dbReference type="SUPFAM" id="SSF53474">
    <property type="entry name" value="alpha/beta-Hydrolases"/>
    <property type="match status" value="1"/>
</dbReference>
<sequence length="281" mass="30686">MLGRAKSSGLALFLCCLLLSGCASRLETAEALAAKHQWRPSVTTTPSFDLYSLGPGRLVPGAPLVVYIEGDGYAWISRNRISDDPTPRRLLVLELALADPRPNVVYLARPCQYVRGSQFRNCQPAYWDTAGYAPEVIEAFNVAIDRFARKVGASQVFYVGYSGGGAVATLVAARRSDTAGLITVAGVLDHETWTKLDGLGPLRYSLNPADETARVVNVPQLHFSGGRDRVVPSAVARAYAARYPRGRRPAIEVLDSYDHECCWAEGWRDLISRPLPRPGEP</sequence>
<dbReference type="PROSITE" id="PS51257">
    <property type="entry name" value="PROKAR_LIPOPROTEIN"/>
    <property type="match status" value="1"/>
</dbReference>
<dbReference type="Gene3D" id="3.40.50.1820">
    <property type="entry name" value="alpha/beta hydrolase"/>
    <property type="match status" value="1"/>
</dbReference>
<dbReference type="HOGENOM" id="CLU_074075_0_0_5"/>
<keyword evidence="3" id="KW-1185">Reference proteome</keyword>
<dbReference type="KEGG" id="mag:amb1086"/>
<reference evidence="2 3" key="1">
    <citation type="journal article" date="2005" name="DNA Res.">
        <title>Complete genome sequence of the facultative anaerobic magnetotactic bacterium Magnetospirillum sp. strain AMB-1.</title>
        <authorList>
            <person name="Matsunaga T."/>
            <person name="Okamura Y."/>
            <person name="Fukuda Y."/>
            <person name="Wahyudi A.T."/>
            <person name="Murase Y."/>
            <person name="Takeyama H."/>
        </authorList>
    </citation>
    <scope>NUCLEOTIDE SEQUENCE [LARGE SCALE GENOMIC DNA]</scope>
    <source>
        <strain evidence="3">ATCC 700264 / AMB-1</strain>
    </source>
</reference>
<accession>Q2W8D5</accession>
<evidence type="ECO:0000313" key="2">
    <source>
        <dbReference type="EMBL" id="BAE49890.1"/>
    </source>
</evidence>
<dbReference type="InterPro" id="IPR029058">
    <property type="entry name" value="AB_hydrolase_fold"/>
</dbReference>
<evidence type="ECO:0000256" key="1">
    <source>
        <dbReference type="SAM" id="SignalP"/>
    </source>
</evidence>
<dbReference type="EMBL" id="AP007255">
    <property type="protein sequence ID" value="BAE49890.1"/>
    <property type="molecule type" value="Genomic_DNA"/>
</dbReference>
<dbReference type="STRING" id="342108.amb1086"/>
<evidence type="ECO:0000313" key="3">
    <source>
        <dbReference type="Proteomes" id="UP000007058"/>
    </source>
</evidence>
<dbReference type="Proteomes" id="UP000007058">
    <property type="component" value="Chromosome"/>
</dbReference>
<dbReference type="AlphaFoldDB" id="Q2W8D5"/>
<keyword evidence="1" id="KW-0732">Signal</keyword>
<evidence type="ECO:0008006" key="4">
    <source>
        <dbReference type="Google" id="ProtNLM"/>
    </source>
</evidence>
<protein>
    <recommendedName>
        <fullName evidence="4">Alpha/beta hydrolase</fullName>
    </recommendedName>
</protein>
<feature type="signal peptide" evidence="1">
    <location>
        <begin position="1"/>
        <end position="25"/>
    </location>
</feature>
<feature type="chain" id="PRO_5004218258" description="Alpha/beta hydrolase" evidence="1">
    <location>
        <begin position="26"/>
        <end position="281"/>
    </location>
</feature>
<name>Q2W8D5_PARM1</name>